<sequence>MSAPPRKSRPWHLWLIVVVATFFMSVGLYDFVMVATRNQAYLTDRYTSAGVEYFADYPWYLLVLFGINVIGVMLALIVSLWNRRAAMWLALVSGAADVVLLLVTIFFRDRFAAIGIGLTLQDIAICVGIFVLAEYFRRLAKRDR</sequence>
<dbReference type="KEGG" id="tes:BW730_15625"/>
<dbReference type="AlphaFoldDB" id="A0A1Q2CRT1"/>
<evidence type="ECO:0000256" key="1">
    <source>
        <dbReference type="SAM" id="Phobius"/>
    </source>
</evidence>
<keyword evidence="1" id="KW-0812">Transmembrane</keyword>
<name>A0A1Q2CRT1_9ACTN</name>
<feature type="transmembrane region" description="Helical" evidence="1">
    <location>
        <begin position="88"/>
        <end position="107"/>
    </location>
</feature>
<proteinExistence type="predicted"/>
<evidence type="ECO:0000313" key="3">
    <source>
        <dbReference type="Proteomes" id="UP000188145"/>
    </source>
</evidence>
<keyword evidence="1" id="KW-0472">Membrane</keyword>
<gene>
    <name evidence="2" type="ORF">BW730_15625</name>
</gene>
<dbReference type="Proteomes" id="UP000188145">
    <property type="component" value="Chromosome"/>
</dbReference>
<dbReference type="RefSeq" id="WP_077687065.1">
    <property type="nucleotide sequence ID" value="NZ_CP019606.1"/>
</dbReference>
<evidence type="ECO:0000313" key="2">
    <source>
        <dbReference type="EMBL" id="AQP48720.1"/>
    </source>
</evidence>
<feature type="transmembrane region" description="Helical" evidence="1">
    <location>
        <begin position="113"/>
        <end position="136"/>
    </location>
</feature>
<dbReference type="EMBL" id="CP019606">
    <property type="protein sequence ID" value="AQP48720.1"/>
    <property type="molecule type" value="Genomic_DNA"/>
</dbReference>
<keyword evidence="3" id="KW-1185">Reference proteome</keyword>
<feature type="transmembrane region" description="Helical" evidence="1">
    <location>
        <begin position="57"/>
        <end position="81"/>
    </location>
</feature>
<keyword evidence="1" id="KW-1133">Transmembrane helix</keyword>
<dbReference type="OrthoDB" id="4544855at2"/>
<reference evidence="3" key="1">
    <citation type="submission" date="2017-02" db="EMBL/GenBank/DDBJ databases">
        <title>Tessaracoccus aquaemaris sp. nov., isolated from the intestine of a Korean rockfish, Sebastes schlegelii, in a marine aquaculture pond.</title>
        <authorList>
            <person name="Tak E.J."/>
            <person name="Bae J.-W."/>
        </authorList>
    </citation>
    <scope>NUCLEOTIDE SEQUENCE [LARGE SCALE GENOMIC DNA]</scope>
    <source>
        <strain evidence="3">NSG39</strain>
    </source>
</reference>
<feature type="transmembrane region" description="Helical" evidence="1">
    <location>
        <begin position="12"/>
        <end position="37"/>
    </location>
</feature>
<accession>A0A1Q2CRT1</accession>
<organism evidence="2 3">
    <name type="scientific">Tessaracoccus aquimaris</name>
    <dbReference type="NCBI Taxonomy" id="1332264"/>
    <lineage>
        <taxon>Bacteria</taxon>
        <taxon>Bacillati</taxon>
        <taxon>Actinomycetota</taxon>
        <taxon>Actinomycetes</taxon>
        <taxon>Propionibacteriales</taxon>
        <taxon>Propionibacteriaceae</taxon>
        <taxon>Tessaracoccus</taxon>
    </lineage>
</organism>
<protein>
    <submittedName>
        <fullName evidence="2">Uncharacterized protein</fullName>
    </submittedName>
</protein>